<accession>A0A2N3PVM7</accession>
<evidence type="ECO:0008006" key="4">
    <source>
        <dbReference type="Google" id="ProtNLM"/>
    </source>
</evidence>
<feature type="transmembrane region" description="Helical" evidence="1">
    <location>
        <begin position="21"/>
        <end position="43"/>
    </location>
</feature>
<sequence>MASPSNRLQGSPLPIASGPGVRSGNIVAALIIASMLLFVVQIFDGTSLYFAFMVFVTFVVTILTLSYIGFTSVAGILISFLVFTYLTYSQIAKAILDQPADSNLLSPDITIAVLFVGITSVCMAAAFVSFLLRGRKVISIEPSTDTLGAVRNISFVIGLAVTAVNLYYSKSESGDVQYGGLVGITRNFSYIIYLSLVAETWRVLTSTGGQKSMSHSLNLILLVMVFLGFIANSKQGVAAPVLVYFITSMAYRRRMTRTQIISLFAALFIGITFVYPAVNMMRAGRGQGSATGLTAGQVSEFMIRAISDPADFFKQWDEERTYEFDTALFTQGLAYLGRYSETSSRFMLIANTDVIVNSVVTLGPYGWTSVTDGFALLLPTSLYPDKPRIGSADLITWHYGLRTWGLEGFPTIGLFADCFAALEWPGVIFVPFLCSLLFLLEIQLFGVRLSGNFLAVYFTFREFFFFGGGGSVISSMILENIRQIPLEILMIIAIFNIADMLTVRRARLSAKKGTLPAGNAGKP</sequence>
<name>A0A2N3PVM7_9PROT</name>
<keyword evidence="1" id="KW-0472">Membrane</keyword>
<evidence type="ECO:0000256" key="1">
    <source>
        <dbReference type="SAM" id="Phobius"/>
    </source>
</evidence>
<dbReference type="EMBL" id="PIUM01000011">
    <property type="protein sequence ID" value="PKU24462.1"/>
    <property type="molecule type" value="Genomic_DNA"/>
</dbReference>
<keyword evidence="3" id="KW-1185">Reference proteome</keyword>
<dbReference type="AlphaFoldDB" id="A0A2N3PVM7"/>
<feature type="transmembrane region" description="Helical" evidence="1">
    <location>
        <begin position="152"/>
        <end position="168"/>
    </location>
</feature>
<proteinExistence type="predicted"/>
<evidence type="ECO:0000313" key="3">
    <source>
        <dbReference type="Proteomes" id="UP000233293"/>
    </source>
</evidence>
<feature type="transmembrane region" description="Helical" evidence="1">
    <location>
        <begin position="188"/>
        <end position="205"/>
    </location>
</feature>
<comment type="caution">
    <text evidence="2">The sequence shown here is derived from an EMBL/GenBank/DDBJ whole genome shotgun (WGS) entry which is preliminary data.</text>
</comment>
<feature type="transmembrane region" description="Helical" evidence="1">
    <location>
        <begin position="217"/>
        <end position="246"/>
    </location>
</feature>
<feature type="transmembrane region" description="Helical" evidence="1">
    <location>
        <begin position="73"/>
        <end position="91"/>
    </location>
</feature>
<feature type="transmembrane region" description="Helical" evidence="1">
    <location>
        <begin position="454"/>
        <end position="478"/>
    </location>
</feature>
<dbReference type="RefSeq" id="WP_101250748.1">
    <property type="nucleotide sequence ID" value="NZ_PIUM01000011.1"/>
</dbReference>
<feature type="transmembrane region" description="Helical" evidence="1">
    <location>
        <begin position="258"/>
        <end position="278"/>
    </location>
</feature>
<feature type="transmembrane region" description="Helical" evidence="1">
    <location>
        <begin position="49"/>
        <end position="68"/>
    </location>
</feature>
<organism evidence="2 3">
    <name type="scientific">Telmatospirillum siberiense</name>
    <dbReference type="NCBI Taxonomy" id="382514"/>
    <lineage>
        <taxon>Bacteria</taxon>
        <taxon>Pseudomonadati</taxon>
        <taxon>Pseudomonadota</taxon>
        <taxon>Alphaproteobacteria</taxon>
        <taxon>Rhodospirillales</taxon>
        <taxon>Rhodospirillaceae</taxon>
        <taxon>Telmatospirillum</taxon>
    </lineage>
</organism>
<feature type="transmembrane region" description="Helical" evidence="1">
    <location>
        <begin position="428"/>
        <end position="447"/>
    </location>
</feature>
<gene>
    <name evidence="2" type="ORF">CWS72_11485</name>
</gene>
<keyword evidence="1" id="KW-1133">Transmembrane helix</keyword>
<evidence type="ECO:0000313" key="2">
    <source>
        <dbReference type="EMBL" id="PKU24462.1"/>
    </source>
</evidence>
<dbReference type="Proteomes" id="UP000233293">
    <property type="component" value="Unassembled WGS sequence"/>
</dbReference>
<dbReference type="OrthoDB" id="7542637at2"/>
<reference evidence="3" key="1">
    <citation type="submission" date="2017-12" db="EMBL/GenBank/DDBJ databases">
        <title>Draft genome sequence of Telmatospirillum siberiense 26-4b1T, an acidotolerant peatland alphaproteobacterium potentially involved in sulfur cycling.</title>
        <authorList>
            <person name="Hausmann B."/>
            <person name="Pjevac P."/>
            <person name="Schreck K."/>
            <person name="Herbold C.W."/>
            <person name="Daims H."/>
            <person name="Wagner M."/>
            <person name="Pester M."/>
            <person name="Loy A."/>
        </authorList>
    </citation>
    <scope>NUCLEOTIDE SEQUENCE [LARGE SCALE GENOMIC DNA]</scope>
    <source>
        <strain evidence="3">26-4b1</strain>
    </source>
</reference>
<keyword evidence="1" id="KW-0812">Transmembrane</keyword>
<feature type="transmembrane region" description="Helical" evidence="1">
    <location>
        <begin position="111"/>
        <end position="132"/>
    </location>
</feature>
<protein>
    <recommendedName>
        <fullName evidence="4">Oligosaccharide repeat unit polymerase</fullName>
    </recommendedName>
</protein>
<feature type="transmembrane region" description="Helical" evidence="1">
    <location>
        <begin position="484"/>
        <end position="503"/>
    </location>
</feature>